<sequence length="254" mass="28009">MSAETDRGFLSRWSQRKQAARQQVGERAEDEQAGLVDEPSSELSHGEPEGEAQHLGSTREEVAEANRAAAEAVDLETLAFDSDFSLFLKEGVSTQLKNAALRKLWRSNPVLACVDGLNDYDEDYRTVETFADGIRSSWQVGKGYSWMSEVEEKLEAVADAVDIQPASDEVLERASGEAMPDTPQGLEIEVSDLSDLESDDPKALAETPEAESEPVQERLSLMAPMTRDDGEVARPRTPAAQEPARPARRRVRFT</sequence>
<dbReference type="OrthoDB" id="8100830at2"/>
<dbReference type="AlphaFoldDB" id="A0A857C295"/>
<dbReference type="KEGG" id="siw:GH266_00255"/>
<dbReference type="InterPro" id="IPR021735">
    <property type="entry name" value="DUF3306"/>
</dbReference>
<feature type="compositionally biased region" description="Basic and acidic residues" evidence="1">
    <location>
        <begin position="44"/>
        <end position="55"/>
    </location>
</feature>
<proteinExistence type="predicted"/>
<feature type="region of interest" description="Disordered" evidence="1">
    <location>
        <begin position="194"/>
        <end position="254"/>
    </location>
</feature>
<evidence type="ECO:0000313" key="3">
    <source>
        <dbReference type="Proteomes" id="UP000435648"/>
    </source>
</evidence>
<organism evidence="2 3">
    <name type="scientific">Stappia indica</name>
    <dbReference type="NCBI Taxonomy" id="538381"/>
    <lineage>
        <taxon>Bacteria</taxon>
        <taxon>Pseudomonadati</taxon>
        <taxon>Pseudomonadota</taxon>
        <taxon>Alphaproteobacteria</taxon>
        <taxon>Hyphomicrobiales</taxon>
        <taxon>Stappiaceae</taxon>
        <taxon>Stappia</taxon>
    </lineage>
</organism>
<name>A0A857C295_9HYPH</name>
<evidence type="ECO:0000313" key="2">
    <source>
        <dbReference type="EMBL" id="QGZ33076.1"/>
    </source>
</evidence>
<gene>
    <name evidence="2" type="ORF">GH266_00255</name>
</gene>
<dbReference type="RefSeq" id="WP_158192111.1">
    <property type="nucleotide sequence ID" value="NZ_CP046908.1"/>
</dbReference>
<reference evidence="2 3" key="1">
    <citation type="submission" date="2019-12" db="EMBL/GenBank/DDBJ databases">
        <title>The genome of Stappia indica PHM037.</title>
        <authorList>
            <person name="Kacar D."/>
            <person name="Galan B."/>
            <person name="Canedo L."/>
            <person name="Rodriguez P."/>
            <person name="de la Calle F."/>
            <person name="Garcia J.L."/>
        </authorList>
    </citation>
    <scope>NUCLEOTIDE SEQUENCE [LARGE SCALE GENOMIC DNA]</scope>
    <source>
        <strain evidence="2 3">PHM037</strain>
    </source>
</reference>
<feature type="region of interest" description="Disordered" evidence="1">
    <location>
        <begin position="1"/>
        <end position="55"/>
    </location>
</feature>
<dbReference type="Pfam" id="PF11748">
    <property type="entry name" value="DUF3306"/>
    <property type="match status" value="1"/>
</dbReference>
<dbReference type="EMBL" id="CP046908">
    <property type="protein sequence ID" value="QGZ33076.1"/>
    <property type="molecule type" value="Genomic_DNA"/>
</dbReference>
<protein>
    <submittedName>
        <fullName evidence="2">DUF3306 domain-containing protein</fullName>
    </submittedName>
</protein>
<accession>A0A857C295</accession>
<evidence type="ECO:0000256" key="1">
    <source>
        <dbReference type="SAM" id="MobiDB-lite"/>
    </source>
</evidence>
<feature type="compositionally biased region" description="Low complexity" evidence="1">
    <location>
        <begin position="235"/>
        <end position="244"/>
    </location>
</feature>
<dbReference type="Proteomes" id="UP000435648">
    <property type="component" value="Chromosome"/>
</dbReference>